<keyword evidence="1" id="KW-0732">Signal</keyword>
<reference evidence="3" key="1">
    <citation type="submission" date="2016-10" db="EMBL/GenBank/DDBJ databases">
        <authorList>
            <person name="Varghese N."/>
            <person name="Submissions S."/>
        </authorList>
    </citation>
    <scope>NUCLEOTIDE SEQUENCE [LARGE SCALE GENOMIC DNA]</scope>
    <source>
        <strain evidence="3">DSM 44654</strain>
    </source>
</reference>
<evidence type="ECO:0000313" key="3">
    <source>
        <dbReference type="Proteomes" id="UP000198878"/>
    </source>
</evidence>
<dbReference type="RefSeq" id="WP_086682042.1">
    <property type="nucleotide sequence ID" value="NZ_FNUJ01000001.1"/>
</dbReference>
<dbReference type="Proteomes" id="UP000198878">
    <property type="component" value="Unassembled WGS sequence"/>
</dbReference>
<proteinExistence type="predicted"/>
<name>A0A1H5Q7E2_9PSEU</name>
<dbReference type="EMBL" id="FNUJ01000001">
    <property type="protein sequence ID" value="SEF21298.1"/>
    <property type="molecule type" value="Genomic_DNA"/>
</dbReference>
<protein>
    <recommendedName>
        <fullName evidence="4">Peptidase inhibitor family I36</fullName>
    </recommendedName>
</protein>
<dbReference type="AlphaFoldDB" id="A0A1H5Q7E2"/>
<evidence type="ECO:0000313" key="2">
    <source>
        <dbReference type="EMBL" id="SEF21298.1"/>
    </source>
</evidence>
<organism evidence="2 3">
    <name type="scientific">Amycolatopsis pretoriensis</name>
    <dbReference type="NCBI Taxonomy" id="218821"/>
    <lineage>
        <taxon>Bacteria</taxon>
        <taxon>Bacillati</taxon>
        <taxon>Actinomycetota</taxon>
        <taxon>Actinomycetes</taxon>
        <taxon>Pseudonocardiales</taxon>
        <taxon>Pseudonocardiaceae</taxon>
        <taxon>Amycolatopsis</taxon>
    </lineage>
</organism>
<evidence type="ECO:0008006" key="4">
    <source>
        <dbReference type="Google" id="ProtNLM"/>
    </source>
</evidence>
<evidence type="ECO:0000256" key="1">
    <source>
        <dbReference type="SAM" id="SignalP"/>
    </source>
</evidence>
<dbReference type="Gene3D" id="2.60.20.10">
    <property type="entry name" value="Crystallins"/>
    <property type="match status" value="1"/>
</dbReference>
<accession>A0A1H5Q7E2</accession>
<dbReference type="STRING" id="218821.SAMN05421837_101804"/>
<feature type="signal peptide" evidence="1">
    <location>
        <begin position="1"/>
        <end position="30"/>
    </location>
</feature>
<keyword evidence="3" id="KW-1185">Reference proteome</keyword>
<feature type="chain" id="PRO_5011541971" description="Peptidase inhibitor family I36" evidence="1">
    <location>
        <begin position="31"/>
        <end position="179"/>
    </location>
</feature>
<gene>
    <name evidence="2" type="ORF">SAMN05421837_101804</name>
</gene>
<sequence>MKFSKRLVAAFFTSVAAAGIVLAGAPAASAAKPFCDVNLGSGAETCFATADGLRGYEAAAALAPVVTVFKSVSYLGDQGFFNYTNVYNRTTCTAADSPHEASDGDLRDAFYQNTGALMDRSISSIYIRPGSGCRVRVFDGIGFTGSSKLVTDNAVHGCDDIRYCFPEDWSNRIRSLWIS</sequence>